<name>A0A7W9M2M0_9PSEU</name>
<comment type="caution">
    <text evidence="2">The sequence shown here is derived from an EMBL/GenBank/DDBJ whole genome shotgun (WGS) entry which is preliminary data.</text>
</comment>
<keyword evidence="3" id="KW-1185">Reference proteome</keyword>
<proteinExistence type="predicted"/>
<feature type="region of interest" description="Disordered" evidence="1">
    <location>
        <begin position="1"/>
        <end position="32"/>
    </location>
</feature>
<evidence type="ECO:0000313" key="3">
    <source>
        <dbReference type="Proteomes" id="UP000552097"/>
    </source>
</evidence>
<dbReference type="AlphaFoldDB" id="A0A7W9M2M0"/>
<evidence type="ECO:0000313" key="2">
    <source>
        <dbReference type="EMBL" id="MBB5805122.1"/>
    </source>
</evidence>
<reference evidence="2 3" key="1">
    <citation type="submission" date="2020-08" db="EMBL/GenBank/DDBJ databases">
        <title>Sequencing the genomes of 1000 actinobacteria strains.</title>
        <authorList>
            <person name="Klenk H.-P."/>
        </authorList>
    </citation>
    <scope>NUCLEOTIDE SEQUENCE [LARGE SCALE GENOMIC DNA]</scope>
    <source>
        <strain evidence="2 3">DSM 45486</strain>
    </source>
</reference>
<dbReference type="EMBL" id="JACHMO010000001">
    <property type="protein sequence ID" value="MBB5805122.1"/>
    <property type="molecule type" value="Genomic_DNA"/>
</dbReference>
<gene>
    <name evidence="2" type="ORF">F4560_004890</name>
</gene>
<sequence>MTTTPQEVRRHHGGHAPGHMFVTDVPDAEYRL</sequence>
<dbReference type="Proteomes" id="UP000552097">
    <property type="component" value="Unassembled WGS sequence"/>
</dbReference>
<organism evidence="2 3">
    <name type="scientific">Saccharothrix ecbatanensis</name>
    <dbReference type="NCBI Taxonomy" id="1105145"/>
    <lineage>
        <taxon>Bacteria</taxon>
        <taxon>Bacillati</taxon>
        <taxon>Actinomycetota</taxon>
        <taxon>Actinomycetes</taxon>
        <taxon>Pseudonocardiales</taxon>
        <taxon>Pseudonocardiaceae</taxon>
        <taxon>Saccharothrix</taxon>
    </lineage>
</organism>
<accession>A0A7W9M2M0</accession>
<protein>
    <submittedName>
        <fullName evidence="2">Uncharacterized protein YcsI (UPF0317 family)</fullName>
    </submittedName>
</protein>
<evidence type="ECO:0000256" key="1">
    <source>
        <dbReference type="SAM" id="MobiDB-lite"/>
    </source>
</evidence>